<gene>
    <name evidence="2" type="ORF">S12H4_26055</name>
</gene>
<comment type="caution">
    <text evidence="2">The sequence shown here is derived from an EMBL/GenBank/DDBJ whole genome shotgun (WGS) entry which is preliminary data.</text>
</comment>
<dbReference type="AlphaFoldDB" id="X1THC7"/>
<sequence length="51" mass="5374">MKRQSEVNTLENLAGRPGFIIILSLVLAVIVGLGGCVTVNPPVEETAPVEE</sequence>
<evidence type="ECO:0000313" key="2">
    <source>
        <dbReference type="EMBL" id="GAI79444.1"/>
    </source>
</evidence>
<keyword evidence="1" id="KW-0812">Transmembrane</keyword>
<keyword evidence="1" id="KW-0472">Membrane</keyword>
<organism evidence="2">
    <name type="scientific">marine sediment metagenome</name>
    <dbReference type="NCBI Taxonomy" id="412755"/>
    <lineage>
        <taxon>unclassified sequences</taxon>
        <taxon>metagenomes</taxon>
        <taxon>ecological metagenomes</taxon>
    </lineage>
</organism>
<accession>X1THC7</accession>
<name>X1THC7_9ZZZZ</name>
<feature type="transmembrane region" description="Helical" evidence="1">
    <location>
        <begin position="20"/>
        <end position="40"/>
    </location>
</feature>
<dbReference type="EMBL" id="BARW01014743">
    <property type="protein sequence ID" value="GAI79444.1"/>
    <property type="molecule type" value="Genomic_DNA"/>
</dbReference>
<protein>
    <submittedName>
        <fullName evidence="2">Uncharacterized protein</fullName>
    </submittedName>
</protein>
<keyword evidence="1" id="KW-1133">Transmembrane helix</keyword>
<proteinExistence type="predicted"/>
<reference evidence="2" key="1">
    <citation type="journal article" date="2014" name="Front. Microbiol.">
        <title>High frequency of phylogenetically diverse reductive dehalogenase-homologous genes in deep subseafloor sedimentary metagenomes.</title>
        <authorList>
            <person name="Kawai M."/>
            <person name="Futagami T."/>
            <person name="Toyoda A."/>
            <person name="Takaki Y."/>
            <person name="Nishi S."/>
            <person name="Hori S."/>
            <person name="Arai W."/>
            <person name="Tsubouchi T."/>
            <person name="Morono Y."/>
            <person name="Uchiyama I."/>
            <person name="Ito T."/>
            <person name="Fujiyama A."/>
            <person name="Inagaki F."/>
            <person name="Takami H."/>
        </authorList>
    </citation>
    <scope>NUCLEOTIDE SEQUENCE</scope>
    <source>
        <strain evidence="2">Expedition CK06-06</strain>
    </source>
</reference>
<evidence type="ECO:0000256" key="1">
    <source>
        <dbReference type="SAM" id="Phobius"/>
    </source>
</evidence>